<evidence type="ECO:0000256" key="3">
    <source>
        <dbReference type="ARBA" id="ARBA00022452"/>
    </source>
</evidence>
<evidence type="ECO:0000313" key="14">
    <source>
        <dbReference type="Proteomes" id="UP000603317"/>
    </source>
</evidence>
<dbReference type="PANTHER" id="PTHR30069:SF40">
    <property type="entry name" value="TONB-DEPENDENT RECEPTOR NMB0964-RELATED"/>
    <property type="match status" value="1"/>
</dbReference>
<dbReference type="InterPro" id="IPR036942">
    <property type="entry name" value="Beta-barrel_TonB_sf"/>
</dbReference>
<keyword evidence="5 9" id="KW-0798">TonB box</keyword>
<reference evidence="14" key="1">
    <citation type="journal article" date="2019" name="Int. J. Syst. Evol. Microbiol.">
        <title>The Global Catalogue of Microorganisms (GCM) 10K type strain sequencing project: providing services to taxonomists for standard genome sequencing and annotation.</title>
        <authorList>
            <consortium name="The Broad Institute Genomics Platform"/>
            <consortium name="The Broad Institute Genome Sequencing Center for Infectious Disease"/>
            <person name="Wu L."/>
            <person name="Ma J."/>
        </authorList>
    </citation>
    <scope>NUCLEOTIDE SEQUENCE [LARGE SCALE GENOMIC DNA]</scope>
    <source>
        <strain evidence="14">CGMCC 1.15297</strain>
    </source>
</reference>
<comment type="similarity">
    <text evidence="8 9">Belongs to the TonB-dependent receptor family.</text>
</comment>
<dbReference type="SUPFAM" id="SSF56935">
    <property type="entry name" value="Porins"/>
    <property type="match status" value="1"/>
</dbReference>
<evidence type="ECO:0000256" key="6">
    <source>
        <dbReference type="ARBA" id="ARBA00023136"/>
    </source>
</evidence>
<evidence type="ECO:0000259" key="11">
    <source>
        <dbReference type="Pfam" id="PF00593"/>
    </source>
</evidence>
<proteinExistence type="inferred from homology"/>
<keyword evidence="7 8" id="KW-0998">Cell outer membrane</keyword>
<evidence type="ECO:0000256" key="4">
    <source>
        <dbReference type="ARBA" id="ARBA00022692"/>
    </source>
</evidence>
<dbReference type="InterPro" id="IPR000531">
    <property type="entry name" value="Beta-barrel_TonB"/>
</dbReference>
<dbReference type="Gene3D" id="2.40.170.20">
    <property type="entry name" value="TonB-dependent receptor, beta-barrel domain"/>
    <property type="match status" value="1"/>
</dbReference>
<comment type="caution">
    <text evidence="13">The sequence shown here is derived from an EMBL/GenBank/DDBJ whole genome shotgun (WGS) entry which is preliminary data.</text>
</comment>
<feature type="chain" id="PRO_5046775795" evidence="10">
    <location>
        <begin position="23"/>
        <end position="889"/>
    </location>
</feature>
<feature type="domain" description="TonB-dependent receptor plug" evidence="12">
    <location>
        <begin position="56"/>
        <end position="162"/>
    </location>
</feature>
<keyword evidence="6 8" id="KW-0472">Membrane</keyword>
<evidence type="ECO:0000256" key="1">
    <source>
        <dbReference type="ARBA" id="ARBA00004571"/>
    </source>
</evidence>
<accession>A0ABQ1F5W9</accession>
<keyword evidence="10" id="KW-0732">Signal</keyword>
<dbReference type="PANTHER" id="PTHR30069">
    <property type="entry name" value="TONB-DEPENDENT OUTER MEMBRANE RECEPTOR"/>
    <property type="match status" value="1"/>
</dbReference>
<keyword evidence="13" id="KW-0675">Receptor</keyword>
<name>A0ABQ1F5W9_9SPHN</name>
<dbReference type="InterPro" id="IPR039426">
    <property type="entry name" value="TonB-dep_rcpt-like"/>
</dbReference>
<dbReference type="EMBL" id="BMID01000001">
    <property type="protein sequence ID" value="GFZ99609.1"/>
    <property type="molecule type" value="Genomic_DNA"/>
</dbReference>
<evidence type="ECO:0000256" key="2">
    <source>
        <dbReference type="ARBA" id="ARBA00022448"/>
    </source>
</evidence>
<feature type="domain" description="TonB-dependent receptor-like beta-barrel" evidence="11">
    <location>
        <begin position="347"/>
        <end position="839"/>
    </location>
</feature>
<evidence type="ECO:0000256" key="9">
    <source>
        <dbReference type="RuleBase" id="RU003357"/>
    </source>
</evidence>
<dbReference type="RefSeq" id="WP_188641201.1">
    <property type="nucleotide sequence ID" value="NZ_BMID01000001.1"/>
</dbReference>
<dbReference type="PROSITE" id="PS52016">
    <property type="entry name" value="TONB_DEPENDENT_REC_3"/>
    <property type="match status" value="1"/>
</dbReference>
<gene>
    <name evidence="13" type="ORF">GCM10010923_04990</name>
</gene>
<keyword evidence="3 8" id="KW-1134">Transmembrane beta strand</keyword>
<evidence type="ECO:0000256" key="10">
    <source>
        <dbReference type="SAM" id="SignalP"/>
    </source>
</evidence>
<comment type="subcellular location">
    <subcellularLocation>
        <location evidence="1 8">Cell outer membrane</location>
        <topology evidence="1 8">Multi-pass membrane protein</topology>
    </subcellularLocation>
</comment>
<feature type="signal peptide" evidence="10">
    <location>
        <begin position="1"/>
        <end position="22"/>
    </location>
</feature>
<keyword evidence="2 8" id="KW-0813">Transport</keyword>
<dbReference type="Pfam" id="PF00593">
    <property type="entry name" value="TonB_dep_Rec_b-barrel"/>
    <property type="match status" value="1"/>
</dbReference>
<evidence type="ECO:0000256" key="7">
    <source>
        <dbReference type="ARBA" id="ARBA00023237"/>
    </source>
</evidence>
<dbReference type="Proteomes" id="UP000603317">
    <property type="component" value="Unassembled WGS sequence"/>
</dbReference>
<keyword evidence="4 8" id="KW-0812">Transmembrane</keyword>
<organism evidence="13 14">
    <name type="scientific">Blastomonas marina</name>
    <dbReference type="NCBI Taxonomy" id="1867408"/>
    <lineage>
        <taxon>Bacteria</taxon>
        <taxon>Pseudomonadati</taxon>
        <taxon>Pseudomonadota</taxon>
        <taxon>Alphaproteobacteria</taxon>
        <taxon>Sphingomonadales</taxon>
        <taxon>Sphingomonadaceae</taxon>
        <taxon>Blastomonas</taxon>
    </lineage>
</organism>
<dbReference type="Pfam" id="PF07715">
    <property type="entry name" value="Plug"/>
    <property type="match status" value="1"/>
</dbReference>
<keyword evidence="14" id="KW-1185">Reference proteome</keyword>
<sequence length="889" mass="96059">MKIAYLAGCAVVALATPSVAFAQSTGSTEVEEKAETTVVITGSREDRGVEGIVVPDTSKAKQVLTQEQLSKNAPGQTVLDSINVVPGVSFTNNDAYGSAGGQLYIRGFSQDRISLTFDGVPLNDSGNYQIYSNQQLDPELIEQVNVNLGTTDVDSPTAAATGSTVNYRTRVPGEEFGVRLSGSAGEFDFFRIFGMVDTGEFTPLGTRAFFAASTASNRNPINNYGKIDKQQYNARIYQPLGNGNDFISIAGHYNQNRNNFFGSVPLRTDLTQSATNTAPRVVGAGSGNRFPLTRDEASYDINYPCTTNQVARTGVADTPNSCGTEFDRRYNPSNTGNIRGASLFTVTDSIRLTFDPSYQYVKANGGGTVGARERGLDINPAGGAANCTTVTTGANVACTPGYLGGRPYFGRDLNGDGDLLDEVTQLAPSQTQTNRYGVIANLIWDISDAHTFRVAYTYDRARHRQTGEVGGLYVSGEPLDVFPINDPLADVTSAVLQKRDRLSYAILNQVSGEYRGSFFDERLDITAGVRAPFFTRDLNNYCFTTSDSGFVDCFGEGDPRNATYAGFNPTVQGPQQRILKYDEILPNVGFVYSFDNPFSVFANYSKGLQVPGTDALYNAFFFAPDTPQARPNPERTDNFDLGIRFRDRNIQAQVTGWFTNYEDRLASAYDPILERSVYRNLGKVEKYGIDGSVAWQPVSQLALYAFGSYLKSEIKDDVQSGACTAAQVTGGTFGCASIGQGIFVATAGNREGGAPEYTYGAQARGLFGPFEIGLTAKRTGGRFIYDTNLPVYGGTAAAPYEIYDAQTPAYWLVNLDARLSLEAIGLNDRTFIQFNVYNLFDELYVGNFTSGLNQGNVIGAGQFGGNPSAPPFAQIGAPRTISGTVTFGF</sequence>
<evidence type="ECO:0000256" key="8">
    <source>
        <dbReference type="PROSITE-ProRule" id="PRU01360"/>
    </source>
</evidence>
<dbReference type="InterPro" id="IPR012910">
    <property type="entry name" value="Plug_dom"/>
</dbReference>
<evidence type="ECO:0000256" key="5">
    <source>
        <dbReference type="ARBA" id="ARBA00023077"/>
    </source>
</evidence>
<evidence type="ECO:0000313" key="13">
    <source>
        <dbReference type="EMBL" id="GFZ99609.1"/>
    </source>
</evidence>
<evidence type="ECO:0000259" key="12">
    <source>
        <dbReference type="Pfam" id="PF07715"/>
    </source>
</evidence>
<protein>
    <submittedName>
        <fullName evidence="13">TonB-dependent receptor</fullName>
    </submittedName>
</protein>
<dbReference type="Gene3D" id="2.170.130.10">
    <property type="entry name" value="TonB-dependent receptor, plug domain"/>
    <property type="match status" value="1"/>
</dbReference>
<dbReference type="InterPro" id="IPR037066">
    <property type="entry name" value="Plug_dom_sf"/>
</dbReference>